<feature type="domain" description="Metallo-beta-lactamase" evidence="2">
    <location>
        <begin position="13"/>
        <end position="234"/>
    </location>
</feature>
<dbReference type="PANTHER" id="PTHR11203:SF37">
    <property type="entry name" value="INTEGRATOR COMPLEX SUBUNIT 11"/>
    <property type="match status" value="1"/>
</dbReference>
<dbReference type="CDD" id="cd16295">
    <property type="entry name" value="TTHA0252-CPSF-like_MBL-fold"/>
    <property type="match status" value="1"/>
</dbReference>
<dbReference type="Pfam" id="PF07521">
    <property type="entry name" value="RMMBL"/>
    <property type="match status" value="1"/>
</dbReference>
<evidence type="ECO:0000259" key="3">
    <source>
        <dbReference type="SMART" id="SM01027"/>
    </source>
</evidence>
<dbReference type="AlphaFoldDB" id="A0A0G0HWS6"/>
<dbReference type="Proteomes" id="UP000034366">
    <property type="component" value="Unassembled WGS sequence"/>
</dbReference>
<dbReference type="Gene3D" id="3.60.15.10">
    <property type="entry name" value="Ribonuclease Z/Hydroxyacylglutathione hydrolase-like"/>
    <property type="match status" value="1"/>
</dbReference>
<reference evidence="4 5" key="1">
    <citation type="journal article" date="2015" name="Nature">
        <title>rRNA introns, odd ribosomes, and small enigmatic genomes across a large radiation of phyla.</title>
        <authorList>
            <person name="Brown C.T."/>
            <person name="Hug L.A."/>
            <person name="Thomas B.C."/>
            <person name="Sharon I."/>
            <person name="Castelle C.J."/>
            <person name="Singh A."/>
            <person name="Wilkins M.J."/>
            <person name="Williams K.H."/>
            <person name="Banfield J.F."/>
        </authorList>
    </citation>
    <scope>NUCLEOTIDE SEQUENCE [LARGE SCALE GENOMIC DNA]</scope>
</reference>
<accession>A0A0G0HWS6</accession>
<dbReference type="InterPro" id="IPR050698">
    <property type="entry name" value="MBL"/>
</dbReference>
<evidence type="ECO:0000313" key="4">
    <source>
        <dbReference type="EMBL" id="KKQ46712.1"/>
    </source>
</evidence>
<dbReference type="Pfam" id="PF00753">
    <property type="entry name" value="Lactamase_B"/>
    <property type="match status" value="1"/>
</dbReference>
<dbReference type="SUPFAM" id="SSF56281">
    <property type="entry name" value="Metallo-hydrolase/oxidoreductase"/>
    <property type="match status" value="1"/>
</dbReference>
<dbReference type="SMART" id="SM01027">
    <property type="entry name" value="Beta-Casp"/>
    <property type="match status" value="1"/>
</dbReference>
<dbReference type="Gene3D" id="3.40.50.10890">
    <property type="match status" value="1"/>
</dbReference>
<evidence type="ECO:0000256" key="1">
    <source>
        <dbReference type="ARBA" id="ARBA00022801"/>
    </source>
</evidence>
<name>A0A0G0HWS6_9BACT</name>
<dbReference type="PANTHER" id="PTHR11203">
    <property type="entry name" value="CLEAVAGE AND POLYADENYLATION SPECIFICITY FACTOR FAMILY MEMBER"/>
    <property type="match status" value="1"/>
</dbReference>
<protein>
    <submittedName>
        <fullName evidence="4">Metallo-beta-lactamase family protein</fullName>
    </submittedName>
</protein>
<dbReference type="InterPro" id="IPR001279">
    <property type="entry name" value="Metallo-B-lactamas"/>
</dbReference>
<organism evidence="4 5">
    <name type="scientific">Candidatus Woesebacteria bacterium GW2011_GWD1_38_10</name>
    <dbReference type="NCBI Taxonomy" id="1618592"/>
    <lineage>
        <taxon>Bacteria</taxon>
        <taxon>Candidatus Woeseibacteriota</taxon>
    </lineage>
</organism>
<dbReference type="GO" id="GO:0004521">
    <property type="term" value="F:RNA endonuclease activity"/>
    <property type="evidence" value="ECO:0007669"/>
    <property type="project" value="TreeGrafter"/>
</dbReference>
<feature type="domain" description="Beta-Casp" evidence="3">
    <location>
        <begin position="239"/>
        <end position="364"/>
    </location>
</feature>
<evidence type="ECO:0000259" key="2">
    <source>
        <dbReference type="SMART" id="SM00849"/>
    </source>
</evidence>
<proteinExistence type="predicted"/>
<dbReference type="PATRIC" id="fig|1618592.3.peg.902"/>
<dbReference type="PROSITE" id="PS51257">
    <property type="entry name" value="PROKAR_LIPOPROTEIN"/>
    <property type="match status" value="1"/>
</dbReference>
<dbReference type="SMART" id="SM00849">
    <property type="entry name" value="Lactamase_B"/>
    <property type="match status" value="1"/>
</dbReference>
<dbReference type="InterPro" id="IPR022712">
    <property type="entry name" value="Beta_Casp"/>
</dbReference>
<dbReference type="GO" id="GO:0016787">
    <property type="term" value="F:hydrolase activity"/>
    <property type="evidence" value="ECO:0007669"/>
    <property type="project" value="UniProtKB-KW"/>
</dbReference>
<dbReference type="InterPro" id="IPR036866">
    <property type="entry name" value="RibonucZ/Hydroxyglut_hydro"/>
</dbReference>
<dbReference type="EMBL" id="LBTW01000070">
    <property type="protein sequence ID" value="KKQ46712.1"/>
    <property type="molecule type" value="Genomic_DNA"/>
</dbReference>
<evidence type="ECO:0000313" key="5">
    <source>
        <dbReference type="Proteomes" id="UP000034366"/>
    </source>
</evidence>
<comment type="caution">
    <text evidence="4">The sequence shown here is derived from an EMBL/GenBank/DDBJ whole genome shotgun (WGS) entry which is preliminary data.</text>
</comment>
<dbReference type="Pfam" id="PF10996">
    <property type="entry name" value="Beta-Casp"/>
    <property type="match status" value="1"/>
</dbReference>
<sequence>MKIKFLGASGTVTGSCYVLTGDSGQSILIDLGMFQGTPAIEKYNYEPFEYDCKLLSGAILTHAHLDHCGRLPILLTYGFSGRIHMTPATRDLTELSLLDSAKIARSDNKEFLYDEELAARTIQKFETVQYRTPFQIGDFTVTFRDDGHILGSASLEIVDRTAVGNYRKIVFSGDLGNTPEDLLQETEFIDTADAVVIESTYGDRLHPKSDPSDALRSEINAVETSEGTLLIPTFSLDRTQELLHLIKHLKKSGEVKNETPVYMDSPMAQKATLYYMKYSKLFNPHIQDDFKFGSPFDFPELVIIDNWKESQAIHNSKGAKVIIAGSGMMTGGRILGHAAHYLPMPSTRLFIVGYQGDETLGRNLLEGDRNIIIDDNEISVKATVNFTESMSSHADQKQLLTWLGHIKDVKKVFVTHGEDNVRSIFAEKIYKELGIEDVTLPILNQEVVL</sequence>
<dbReference type="InterPro" id="IPR011108">
    <property type="entry name" value="RMMBL"/>
</dbReference>
<gene>
    <name evidence="4" type="ORF">US67_C0070G0005</name>
</gene>
<keyword evidence="1" id="KW-0378">Hydrolase</keyword>